<dbReference type="SUPFAM" id="SSF53448">
    <property type="entry name" value="Nucleotide-diphospho-sugar transferases"/>
    <property type="match status" value="1"/>
</dbReference>
<dbReference type="RefSeq" id="WP_056968065.1">
    <property type="nucleotide sequence ID" value="NZ_AZEQ01000007.1"/>
</dbReference>
<name>A0A0R1PBQ7_LIMMU</name>
<accession>A0A0R1PBQ7</accession>
<dbReference type="Gene3D" id="3.90.550.20">
    <property type="match status" value="1"/>
</dbReference>
<protein>
    <recommendedName>
        <fullName evidence="3">Capsular polysaccharide synthesis protein</fullName>
    </recommendedName>
</protein>
<dbReference type="PATRIC" id="fig|1423771.3.peg.1901"/>
<evidence type="ECO:0000313" key="1">
    <source>
        <dbReference type="EMBL" id="KRL26059.1"/>
    </source>
</evidence>
<organism evidence="1 2">
    <name type="scientific">Limosilactobacillus mucosae DSM 13345</name>
    <dbReference type="NCBI Taxonomy" id="1423771"/>
    <lineage>
        <taxon>Bacteria</taxon>
        <taxon>Bacillati</taxon>
        <taxon>Bacillota</taxon>
        <taxon>Bacilli</taxon>
        <taxon>Lactobacillales</taxon>
        <taxon>Lactobacillaceae</taxon>
        <taxon>Limosilactobacillus</taxon>
    </lineage>
</organism>
<dbReference type="Proteomes" id="UP000050901">
    <property type="component" value="Unassembled WGS sequence"/>
</dbReference>
<evidence type="ECO:0008006" key="3">
    <source>
        <dbReference type="Google" id="ProtNLM"/>
    </source>
</evidence>
<comment type="caution">
    <text evidence="1">The sequence shown here is derived from an EMBL/GenBank/DDBJ whole genome shotgun (WGS) entry which is preliminary data.</text>
</comment>
<dbReference type="EMBL" id="AZEQ01000007">
    <property type="protein sequence ID" value="KRL26059.1"/>
    <property type="molecule type" value="Genomic_DNA"/>
</dbReference>
<proteinExistence type="predicted"/>
<dbReference type="Pfam" id="PF05704">
    <property type="entry name" value="Caps_synth"/>
    <property type="match status" value="1"/>
</dbReference>
<dbReference type="InterPro" id="IPR029044">
    <property type="entry name" value="Nucleotide-diphossugar_trans"/>
</dbReference>
<gene>
    <name evidence="1" type="ORF">FC47_GL001837</name>
</gene>
<dbReference type="GO" id="GO:0016757">
    <property type="term" value="F:glycosyltransferase activity"/>
    <property type="evidence" value="ECO:0007669"/>
    <property type="project" value="InterPro"/>
</dbReference>
<sequence>MSLKEIFKKQGGMKLIRQYYKSGALGTAICEFVLLGKSRTALEILRLTTELKTKQHLLKKYQAALNSFQYDENCEHKSSNKVWVCWLQGMENAPEIVRACYNSLKKNLPNKEIIIVTSSNLNKYVTLPSYIEKKWKQGIISNTHLTDLLRLELLTKFGGTWIDATVLCTERESKIPDYFFNSELFFYQCLKPGRDGHSTYISSWYINAKSHNKILEATKYLCYEYWKRNDELIDYFLLHDFMSIVLDVYKDDWHKIIPRDNATPHELLLRMFDKYDEEMWQAIVKQTPFHKLSYKFKESNSKLDNTFYKKINSFYKESVVEDYAKK</sequence>
<dbReference type="AlphaFoldDB" id="A0A0R1PBQ7"/>
<reference evidence="1 2" key="1">
    <citation type="journal article" date="2015" name="Genome Announc.">
        <title>Expanding the biotechnology potential of lactobacilli through comparative genomics of 213 strains and associated genera.</title>
        <authorList>
            <person name="Sun Z."/>
            <person name="Harris H.M."/>
            <person name="McCann A."/>
            <person name="Guo C."/>
            <person name="Argimon S."/>
            <person name="Zhang W."/>
            <person name="Yang X."/>
            <person name="Jeffery I.B."/>
            <person name="Cooney J.C."/>
            <person name="Kagawa T.F."/>
            <person name="Liu W."/>
            <person name="Song Y."/>
            <person name="Salvetti E."/>
            <person name="Wrobel A."/>
            <person name="Rasinkangas P."/>
            <person name="Parkhill J."/>
            <person name="Rea M.C."/>
            <person name="O'Sullivan O."/>
            <person name="Ritari J."/>
            <person name="Douillard F.P."/>
            <person name="Paul Ross R."/>
            <person name="Yang R."/>
            <person name="Briner A.E."/>
            <person name="Felis G.E."/>
            <person name="de Vos W.M."/>
            <person name="Barrangou R."/>
            <person name="Klaenhammer T.R."/>
            <person name="Caufield P.W."/>
            <person name="Cui Y."/>
            <person name="Zhang H."/>
            <person name="O'Toole P.W."/>
        </authorList>
    </citation>
    <scope>NUCLEOTIDE SEQUENCE [LARGE SCALE GENOMIC DNA]</scope>
    <source>
        <strain evidence="1 2">DSM 13345</strain>
    </source>
</reference>
<dbReference type="InterPro" id="IPR008441">
    <property type="entry name" value="AfumC-like_glycosyl_Trfase"/>
</dbReference>
<evidence type="ECO:0000313" key="2">
    <source>
        <dbReference type="Proteomes" id="UP000050901"/>
    </source>
</evidence>